<sequence length="744" mass="83877">MSTAKPPTMQRSRGQLATAYAPHSLFTFEGGSGACFALPSPGNRTTGDDLRPNTQRMIAEQIQEYFDAWALRATRGTNLRHAVPLNLAVDGRVVSDDAVRVRLGELAFQVPDHVGYVPFPLSFVCTRCDLHRHSDRVERLAEDASRFRSACPSGSENCANDWQQLDVVFAHWSGNVEAITPNYRSWHDGAVREMGRCTSCGSDRFFLRRPPGRLGNWEFQCAVCRLPRQMQQRDLLTLEELGPLIPQNQALPAEINMEPVSYRASAAYYVHGDRLLVFDQERYIQLLGSAHTAPLSAFLSSEYGYPPTQIDDVQKEQLLRAAGQSAQWDNYRHMRDFIPQLETMGAPPEVIAAQRATIARTEAEWNATVFAGHHQAADGIERACRERSEYVRRFDPVRMALEHKTLTEERLHGRQMPDGKDVSVDLTILDPFLFPDDVQGDERSRMLDQVRIRRDLLGMAEIRLVRDVRVCEYTFAYTRTSSSPTVTREKAGLAEMPVRLRLFDKVQVGDRAQHPVLCLVQSNEGFYVRLDESCVLAWLEANRIRPAPAEAGVRLGGRLIEEFARMQADEDVRFTRFLDEYRRERSIPRFAYPYVYTLLHTMAHHLLGISASMSGLDLGSFGEHIFVPDLAFLVYRRGMTMDLGNLSSMWRDRGDPAYGNEVLDRMVDPASLRCGSESVCNHRGGACPDCLLIPETACLTRNELLSRSVLIGRGSPRWDALAEPLTGYYEIARLRRSAGASGST</sequence>
<dbReference type="RefSeq" id="WP_057857951.1">
    <property type="nucleotide sequence ID" value="NZ_LLYB01000057.1"/>
</dbReference>
<accession>A0A0R3MYX6</accession>
<gene>
    <name evidence="1" type="ORF">CQ14_09745</name>
</gene>
<organism evidence="1 2">
    <name type="scientific">Bradyrhizobium lablabi</name>
    <dbReference type="NCBI Taxonomy" id="722472"/>
    <lineage>
        <taxon>Bacteria</taxon>
        <taxon>Pseudomonadati</taxon>
        <taxon>Pseudomonadota</taxon>
        <taxon>Alphaproteobacteria</taxon>
        <taxon>Hyphomicrobiales</taxon>
        <taxon>Nitrobacteraceae</taxon>
        <taxon>Bradyrhizobium</taxon>
    </lineage>
</organism>
<dbReference type="AlphaFoldDB" id="A0A0R3MYX6"/>
<dbReference type="Proteomes" id="UP000051660">
    <property type="component" value="Unassembled WGS sequence"/>
</dbReference>
<reference evidence="1 2" key="1">
    <citation type="submission" date="2014-03" db="EMBL/GenBank/DDBJ databases">
        <title>Bradyrhizobium valentinum sp. nov., isolated from effective nodules of Lupinus mariae-josephae, a lupine endemic of basic-lime soils in Eastern Spain.</title>
        <authorList>
            <person name="Duran D."/>
            <person name="Rey L."/>
            <person name="Navarro A."/>
            <person name="Busquets A."/>
            <person name="Imperial J."/>
            <person name="Ruiz-Argueso T."/>
        </authorList>
    </citation>
    <scope>NUCLEOTIDE SEQUENCE [LARGE SCALE GENOMIC DNA]</scope>
    <source>
        <strain evidence="1 2">CCBAU 23086</strain>
    </source>
</reference>
<dbReference type="EMBL" id="LLYB01000057">
    <property type="protein sequence ID" value="KRR25282.1"/>
    <property type="molecule type" value="Genomic_DNA"/>
</dbReference>
<evidence type="ECO:0000313" key="1">
    <source>
        <dbReference type="EMBL" id="KRR25282.1"/>
    </source>
</evidence>
<proteinExistence type="predicted"/>
<protein>
    <submittedName>
        <fullName evidence="1">Uncharacterized protein</fullName>
    </submittedName>
</protein>
<name>A0A0R3MYX6_9BRAD</name>
<evidence type="ECO:0000313" key="2">
    <source>
        <dbReference type="Proteomes" id="UP000051660"/>
    </source>
</evidence>
<comment type="caution">
    <text evidence="1">The sequence shown here is derived from an EMBL/GenBank/DDBJ whole genome shotgun (WGS) entry which is preliminary data.</text>
</comment>